<protein>
    <submittedName>
        <fullName evidence="3">Arylsulfatase</fullName>
        <ecNumber evidence="3">3.1.6.1</ecNumber>
    </submittedName>
</protein>
<reference evidence="3 4" key="1">
    <citation type="submission" date="2019-02" db="EMBL/GenBank/DDBJ databases">
        <title>Deep-cultivation of Planctomycetes and their phenomic and genomic characterization uncovers novel biology.</title>
        <authorList>
            <person name="Wiegand S."/>
            <person name="Jogler M."/>
            <person name="Boedeker C."/>
            <person name="Pinto D."/>
            <person name="Vollmers J."/>
            <person name="Rivas-Marin E."/>
            <person name="Kohn T."/>
            <person name="Peeters S.H."/>
            <person name="Heuer A."/>
            <person name="Rast P."/>
            <person name="Oberbeckmann S."/>
            <person name="Bunk B."/>
            <person name="Jeske O."/>
            <person name="Meyerdierks A."/>
            <person name="Storesund J.E."/>
            <person name="Kallscheuer N."/>
            <person name="Luecker S."/>
            <person name="Lage O.M."/>
            <person name="Pohl T."/>
            <person name="Merkel B.J."/>
            <person name="Hornburger P."/>
            <person name="Mueller R.-W."/>
            <person name="Bruemmer F."/>
            <person name="Labrenz M."/>
            <person name="Spormann A.M."/>
            <person name="Op Den Camp H."/>
            <person name="Overmann J."/>
            <person name="Amann R."/>
            <person name="Jetten M.S.M."/>
            <person name="Mascher T."/>
            <person name="Medema M.H."/>
            <person name="Devos D.P."/>
            <person name="Kaster A.-K."/>
            <person name="Ovreas L."/>
            <person name="Rohde M."/>
            <person name="Galperin M.Y."/>
            <person name="Jogler C."/>
        </authorList>
    </citation>
    <scope>NUCLEOTIDE SEQUENCE [LARGE SCALE GENOMIC DNA]</scope>
    <source>
        <strain evidence="3 4">Pla144</strain>
    </source>
</reference>
<comment type="caution">
    <text evidence="3">The sequence shown here is derived from an EMBL/GenBank/DDBJ whole genome shotgun (WGS) entry which is preliminary data.</text>
</comment>
<feature type="domain" description="Sulfatase N-terminal" evidence="2">
    <location>
        <begin position="29"/>
        <end position="372"/>
    </location>
</feature>
<dbReference type="AlphaFoldDB" id="A0A5C6CMB2"/>
<gene>
    <name evidence="3" type="primary">atsA_22</name>
    <name evidence="3" type="ORF">Pla144_32800</name>
</gene>
<keyword evidence="1" id="KW-0732">Signal</keyword>
<dbReference type="PANTHER" id="PTHR43751">
    <property type="entry name" value="SULFATASE"/>
    <property type="match status" value="1"/>
</dbReference>
<name>A0A5C6CMB2_9BACT</name>
<dbReference type="Pfam" id="PF00884">
    <property type="entry name" value="Sulfatase"/>
    <property type="match status" value="1"/>
</dbReference>
<feature type="signal peptide" evidence="1">
    <location>
        <begin position="1"/>
        <end position="25"/>
    </location>
</feature>
<dbReference type="OrthoDB" id="9783154at2"/>
<evidence type="ECO:0000259" key="2">
    <source>
        <dbReference type="Pfam" id="PF00884"/>
    </source>
</evidence>
<organism evidence="3 4">
    <name type="scientific">Bythopirellula polymerisocia</name>
    <dbReference type="NCBI Taxonomy" id="2528003"/>
    <lineage>
        <taxon>Bacteria</taxon>
        <taxon>Pseudomonadati</taxon>
        <taxon>Planctomycetota</taxon>
        <taxon>Planctomycetia</taxon>
        <taxon>Pirellulales</taxon>
        <taxon>Lacipirellulaceae</taxon>
        <taxon>Bythopirellula</taxon>
    </lineage>
</organism>
<evidence type="ECO:0000256" key="1">
    <source>
        <dbReference type="SAM" id="SignalP"/>
    </source>
</evidence>
<sequence precursor="true">MRFKFSVISCQILSCIALATGVVQAVDKPNIVVIWGDDIGQSNISAYTHGLMGYKTPNIDRLAREGMLFTDYYAEQSCTAGRSAFITGQCVFRTGLSKVGMPAAPVGLSSKDPTIAELLKNHGYATGQFGKNHLGDRNEFLPTVHGFDEFYGNLYHLNAEEEPELPDYPKDPKFREKFGPRGVMDCKASATDDPTEQPRWGRVGKQVIKDTGPLTKKRMETIDDDVADRAVDFIEREAKADKPFFVWVNFTHMHFRTHTKPESVGQAGRWQSQYHDTMIDHDKNVGTILDKLDELGLDDNTIVIYGTDNGPHMNTWPDGAMTPFRSEKNTNWEGAYRVPCIIRWPGKIKEGAVCNEIMSNMDWLPTLLAAVGEDDVKEKLLKGYSANGKDFKVHLDGQNFLPYLTGQEEKGPRKGFLYFSDDGDLTGLRFDNWKVVFAQQRSPGTLAVWGEPFVKTRIPWLYNLRTDPYEKATVTSNTYWDWYLDHAFLLLPAQDVVGEFMATFKEFPPRQKAASFTVGDAMEMLQGSGSSH</sequence>
<evidence type="ECO:0000313" key="3">
    <source>
        <dbReference type="EMBL" id="TWU26063.1"/>
    </source>
</evidence>
<keyword evidence="3" id="KW-0378">Hydrolase</keyword>
<dbReference type="RefSeq" id="WP_146451613.1">
    <property type="nucleotide sequence ID" value="NZ_SJPS01000004.1"/>
</dbReference>
<dbReference type="EMBL" id="SJPS01000004">
    <property type="protein sequence ID" value="TWU26063.1"/>
    <property type="molecule type" value="Genomic_DNA"/>
</dbReference>
<dbReference type="GO" id="GO:0004065">
    <property type="term" value="F:arylsulfatase activity"/>
    <property type="evidence" value="ECO:0007669"/>
    <property type="project" value="UniProtKB-EC"/>
</dbReference>
<feature type="chain" id="PRO_5022726585" evidence="1">
    <location>
        <begin position="26"/>
        <end position="532"/>
    </location>
</feature>
<dbReference type="PANTHER" id="PTHR43751:SF2">
    <property type="entry name" value="SULFATASE N-TERMINAL DOMAIN-CONTAINING PROTEIN"/>
    <property type="match status" value="1"/>
</dbReference>
<evidence type="ECO:0000313" key="4">
    <source>
        <dbReference type="Proteomes" id="UP000318437"/>
    </source>
</evidence>
<dbReference type="InterPro" id="IPR017850">
    <property type="entry name" value="Alkaline_phosphatase_core_sf"/>
</dbReference>
<dbReference type="Gene3D" id="3.40.720.10">
    <property type="entry name" value="Alkaline Phosphatase, subunit A"/>
    <property type="match status" value="1"/>
</dbReference>
<accession>A0A5C6CMB2</accession>
<dbReference type="InterPro" id="IPR000917">
    <property type="entry name" value="Sulfatase_N"/>
</dbReference>
<dbReference type="SUPFAM" id="SSF53649">
    <property type="entry name" value="Alkaline phosphatase-like"/>
    <property type="match status" value="1"/>
</dbReference>
<proteinExistence type="predicted"/>
<keyword evidence="4" id="KW-1185">Reference proteome</keyword>
<dbReference type="EC" id="3.1.6.1" evidence="3"/>
<dbReference type="InterPro" id="IPR052701">
    <property type="entry name" value="GAG_Ulvan_Degrading_Sulfatases"/>
</dbReference>
<dbReference type="Proteomes" id="UP000318437">
    <property type="component" value="Unassembled WGS sequence"/>
</dbReference>
<dbReference type="CDD" id="cd16142">
    <property type="entry name" value="ARS_like"/>
    <property type="match status" value="1"/>
</dbReference>
<dbReference type="Gene3D" id="3.30.1120.10">
    <property type="match status" value="1"/>
</dbReference>